<keyword evidence="4" id="KW-0804">Transcription</keyword>
<dbReference type="Pfam" id="PF06530">
    <property type="entry name" value="Phage_antitermQ"/>
    <property type="match status" value="1"/>
</dbReference>
<dbReference type="GO" id="GO:0060567">
    <property type="term" value="P:negative regulation of termination of DNA-templated transcription"/>
    <property type="evidence" value="ECO:0007669"/>
    <property type="project" value="InterPro"/>
</dbReference>
<evidence type="ECO:0000256" key="1">
    <source>
        <dbReference type="ARBA" id="ARBA00010234"/>
    </source>
</evidence>
<keyword evidence="3" id="KW-0238">DNA-binding</keyword>
<evidence type="ECO:0000313" key="6">
    <source>
        <dbReference type="Proteomes" id="UP000254716"/>
    </source>
</evidence>
<name>A0A376W5R7_ECOLX</name>
<gene>
    <name evidence="5" type="ORF">NCTC9081_05017</name>
</gene>
<organism evidence="5 6">
    <name type="scientific">Escherichia coli</name>
    <dbReference type="NCBI Taxonomy" id="562"/>
    <lineage>
        <taxon>Bacteria</taxon>
        <taxon>Pseudomonadati</taxon>
        <taxon>Pseudomonadota</taxon>
        <taxon>Gammaproteobacteria</taxon>
        <taxon>Enterobacterales</taxon>
        <taxon>Enterobacteriaceae</taxon>
        <taxon>Escherichia</taxon>
    </lineage>
</organism>
<dbReference type="EMBL" id="UGCV01000008">
    <property type="protein sequence ID" value="STJ19482.1"/>
    <property type="molecule type" value="Genomic_DNA"/>
</dbReference>
<proteinExistence type="inferred from homology"/>
<reference evidence="5 6" key="1">
    <citation type="submission" date="2018-06" db="EMBL/GenBank/DDBJ databases">
        <authorList>
            <consortium name="Pathogen Informatics"/>
            <person name="Doyle S."/>
        </authorList>
    </citation>
    <scope>NUCLEOTIDE SEQUENCE [LARGE SCALE GENOMIC DNA]</scope>
    <source>
        <strain evidence="5 6">NCTC9081</strain>
    </source>
</reference>
<evidence type="ECO:0000313" key="5">
    <source>
        <dbReference type="EMBL" id="STJ19482.1"/>
    </source>
</evidence>
<accession>A0A376W5R7</accession>
<dbReference type="Proteomes" id="UP000254716">
    <property type="component" value="Unassembled WGS sequence"/>
</dbReference>
<protein>
    <submittedName>
        <fullName evidence="5">Phage antiterminator Q protein</fullName>
    </submittedName>
</protein>
<dbReference type="GO" id="GO:0003677">
    <property type="term" value="F:DNA binding"/>
    <property type="evidence" value="ECO:0007669"/>
    <property type="project" value="UniProtKB-KW"/>
</dbReference>
<sequence>MTRPMCNDDDGMLISQVVDSVMYIDKKAFGILLSYYVMVHLREQLHPTITRLQSHARCVDAVARDGETFTGNL</sequence>
<dbReference type="AlphaFoldDB" id="A0A376W5R7"/>
<evidence type="ECO:0000256" key="4">
    <source>
        <dbReference type="ARBA" id="ARBA00023163"/>
    </source>
</evidence>
<evidence type="ECO:0000256" key="2">
    <source>
        <dbReference type="ARBA" id="ARBA00023015"/>
    </source>
</evidence>
<evidence type="ECO:0000256" key="3">
    <source>
        <dbReference type="ARBA" id="ARBA00023125"/>
    </source>
</evidence>
<comment type="similarity">
    <text evidence="1">Belongs to the phage antitermination Q type 1 family.</text>
</comment>
<dbReference type="InterPro" id="IPR010534">
    <property type="entry name" value="Phage_933W_GpQ"/>
</dbReference>
<keyword evidence="2" id="KW-0805">Transcription regulation</keyword>